<gene>
    <name evidence="2" type="ORF">Prum_071350</name>
</gene>
<keyword evidence="3" id="KW-1185">Reference proteome</keyword>
<organism evidence="2 3">
    <name type="scientific">Phytohabitans rumicis</name>
    <dbReference type="NCBI Taxonomy" id="1076125"/>
    <lineage>
        <taxon>Bacteria</taxon>
        <taxon>Bacillati</taxon>
        <taxon>Actinomycetota</taxon>
        <taxon>Actinomycetes</taxon>
        <taxon>Micromonosporales</taxon>
        <taxon>Micromonosporaceae</taxon>
    </lineage>
</organism>
<comment type="caution">
    <text evidence="2">The sequence shown here is derived from an EMBL/GenBank/DDBJ whole genome shotgun (WGS) entry which is preliminary data.</text>
</comment>
<reference evidence="2 3" key="1">
    <citation type="submission" date="2020-03" db="EMBL/GenBank/DDBJ databases">
        <title>Whole genome shotgun sequence of Phytohabitans rumicis NBRC 108638.</title>
        <authorList>
            <person name="Komaki H."/>
            <person name="Tamura T."/>
        </authorList>
    </citation>
    <scope>NUCLEOTIDE SEQUENCE [LARGE SCALE GENOMIC DNA]</scope>
    <source>
        <strain evidence="2 3">NBRC 108638</strain>
    </source>
</reference>
<dbReference type="AlphaFoldDB" id="A0A6V8L8B0"/>
<protein>
    <submittedName>
        <fullName evidence="2">Uncharacterized protein</fullName>
    </submittedName>
</protein>
<feature type="coiled-coil region" evidence="1">
    <location>
        <begin position="21"/>
        <end position="48"/>
    </location>
</feature>
<sequence>MNAPSIWQLIAQCEDAANATAQGLREQIATLTTQLARVETELADLATTRKTLTALTGGQPDTATSDATVASPAYQQIRGVFTAATDAMRAKDVCLALGLGTTPKDTEGLRAKLKRLVARQVLVETEPGLFALAPLTPSTQDPERDANSTAN</sequence>
<dbReference type="EMBL" id="BLPG01000001">
    <property type="protein sequence ID" value="GFJ93493.1"/>
    <property type="molecule type" value="Genomic_DNA"/>
</dbReference>
<proteinExistence type="predicted"/>
<evidence type="ECO:0000313" key="2">
    <source>
        <dbReference type="EMBL" id="GFJ93493.1"/>
    </source>
</evidence>
<dbReference type="Proteomes" id="UP000482960">
    <property type="component" value="Unassembled WGS sequence"/>
</dbReference>
<evidence type="ECO:0000256" key="1">
    <source>
        <dbReference type="SAM" id="Coils"/>
    </source>
</evidence>
<keyword evidence="1" id="KW-0175">Coiled coil</keyword>
<dbReference type="RefSeq" id="WP_173080115.1">
    <property type="nucleotide sequence ID" value="NZ_BAABJB010000034.1"/>
</dbReference>
<reference evidence="2 3" key="2">
    <citation type="submission" date="2020-03" db="EMBL/GenBank/DDBJ databases">
        <authorList>
            <person name="Ichikawa N."/>
            <person name="Kimura A."/>
            <person name="Kitahashi Y."/>
            <person name="Uohara A."/>
        </authorList>
    </citation>
    <scope>NUCLEOTIDE SEQUENCE [LARGE SCALE GENOMIC DNA]</scope>
    <source>
        <strain evidence="2 3">NBRC 108638</strain>
    </source>
</reference>
<accession>A0A6V8L8B0</accession>
<name>A0A6V8L8B0_9ACTN</name>
<evidence type="ECO:0000313" key="3">
    <source>
        <dbReference type="Proteomes" id="UP000482960"/>
    </source>
</evidence>